<reference evidence="3 4" key="1">
    <citation type="submission" date="2019-05" db="EMBL/GenBank/DDBJ databases">
        <title>The Complete Genome Sequence of the n-alkane-degrading Desulfoglaeba alkanexedens ALDC reveals multiple alkylsuccinate synthase gene clusters.</title>
        <authorList>
            <person name="Callaghan A.V."/>
            <person name="Davidova I.A."/>
            <person name="Duncan K.E."/>
            <person name="Morris B."/>
            <person name="McInerney M.J."/>
        </authorList>
    </citation>
    <scope>NUCLEOTIDE SEQUENCE [LARGE SCALE GENOMIC DNA]</scope>
    <source>
        <strain evidence="3 4">ALDC</strain>
    </source>
</reference>
<name>A0A4P8KZE0_9BACT</name>
<keyword evidence="1" id="KW-0812">Transmembrane</keyword>
<dbReference type="SUPFAM" id="SSF53335">
    <property type="entry name" value="S-adenosyl-L-methionine-dependent methyltransferases"/>
    <property type="match status" value="1"/>
</dbReference>
<gene>
    <name evidence="3" type="ORF">FDQ92_00600</name>
</gene>
<organism evidence="3 4">
    <name type="scientific">Desulfoglaeba alkanexedens ALDC</name>
    <dbReference type="NCBI Taxonomy" id="980445"/>
    <lineage>
        <taxon>Bacteria</taxon>
        <taxon>Pseudomonadati</taxon>
        <taxon>Thermodesulfobacteriota</taxon>
        <taxon>Syntrophobacteria</taxon>
        <taxon>Syntrophobacterales</taxon>
        <taxon>Syntrophobacteraceae</taxon>
        <taxon>Desulfoglaeba</taxon>
    </lineage>
</organism>
<keyword evidence="4" id="KW-1185">Reference proteome</keyword>
<dbReference type="EMBL" id="CP040098">
    <property type="protein sequence ID" value="QCQ20828.1"/>
    <property type="molecule type" value="Genomic_DNA"/>
</dbReference>
<dbReference type="KEGG" id="dax:FDQ92_00600"/>
<evidence type="ECO:0000313" key="4">
    <source>
        <dbReference type="Proteomes" id="UP000298602"/>
    </source>
</evidence>
<keyword evidence="1" id="KW-0472">Membrane</keyword>
<evidence type="ECO:0000259" key="2">
    <source>
        <dbReference type="Pfam" id="PF08241"/>
    </source>
</evidence>
<evidence type="ECO:0000256" key="1">
    <source>
        <dbReference type="SAM" id="Phobius"/>
    </source>
</evidence>
<dbReference type="InterPro" id="IPR013216">
    <property type="entry name" value="Methyltransf_11"/>
</dbReference>
<keyword evidence="3" id="KW-0808">Transferase</keyword>
<feature type="domain" description="Methyltransferase type 11" evidence="2">
    <location>
        <begin position="38"/>
        <end position="122"/>
    </location>
</feature>
<keyword evidence="3" id="KW-0489">Methyltransferase</keyword>
<dbReference type="GO" id="GO:0032259">
    <property type="term" value="P:methylation"/>
    <property type="evidence" value="ECO:0007669"/>
    <property type="project" value="UniProtKB-KW"/>
</dbReference>
<dbReference type="RefSeq" id="WP_137422798.1">
    <property type="nucleotide sequence ID" value="NZ_CP040098.1"/>
</dbReference>
<dbReference type="CDD" id="cd02440">
    <property type="entry name" value="AdoMet_MTases"/>
    <property type="match status" value="1"/>
</dbReference>
<sequence length="231" mass="27480">MKPSQYHSNKGWHNWLGYKIGDSYLEKYCPYYRGALYDLGCGEAPYKEYFLQYADSYTGVDWTKTLHNSRADIVSNLNEKIELVDEVADTIVSLSVMEHLCDPFKFLEESFRILKRGGHMILQVPWQWWVHEAPYDYFRYTPYALKYMFEKTGFKDVTVEPQAGFFTMWFLKMNYFSTRFVRGPKVLRWLIKACLVVFLWTPAQFLAPFLDKLDRHWEAEAPGYFVLARKV</sequence>
<dbReference type="Proteomes" id="UP000298602">
    <property type="component" value="Chromosome"/>
</dbReference>
<proteinExistence type="predicted"/>
<dbReference type="AlphaFoldDB" id="A0A4P8KZE0"/>
<keyword evidence="1" id="KW-1133">Transmembrane helix</keyword>
<accession>A0A4P8KZE0</accession>
<dbReference type="Pfam" id="PF08241">
    <property type="entry name" value="Methyltransf_11"/>
    <property type="match status" value="1"/>
</dbReference>
<dbReference type="GO" id="GO:0008757">
    <property type="term" value="F:S-adenosylmethionine-dependent methyltransferase activity"/>
    <property type="evidence" value="ECO:0007669"/>
    <property type="project" value="InterPro"/>
</dbReference>
<feature type="transmembrane region" description="Helical" evidence="1">
    <location>
        <begin position="189"/>
        <end position="210"/>
    </location>
</feature>
<dbReference type="OrthoDB" id="163232at2"/>
<evidence type="ECO:0000313" key="3">
    <source>
        <dbReference type="EMBL" id="QCQ20828.1"/>
    </source>
</evidence>
<protein>
    <submittedName>
        <fullName evidence="3">Methyltransferase domain-containing protein</fullName>
    </submittedName>
</protein>
<reference evidence="3 4" key="2">
    <citation type="submission" date="2019-05" db="EMBL/GenBank/DDBJ databases">
        <authorList>
            <person name="Suflita J.M."/>
            <person name="Marks C.R."/>
        </authorList>
    </citation>
    <scope>NUCLEOTIDE SEQUENCE [LARGE SCALE GENOMIC DNA]</scope>
    <source>
        <strain evidence="3 4">ALDC</strain>
    </source>
</reference>
<dbReference type="Gene3D" id="3.40.50.150">
    <property type="entry name" value="Vaccinia Virus protein VP39"/>
    <property type="match status" value="1"/>
</dbReference>
<dbReference type="InterPro" id="IPR029063">
    <property type="entry name" value="SAM-dependent_MTases_sf"/>
</dbReference>